<gene>
    <name evidence="2" type="ORF">UT39_C0002G0075</name>
</gene>
<proteinExistence type="predicted"/>
<keyword evidence="1" id="KW-1133">Transmembrane helix</keyword>
<evidence type="ECO:0000256" key="1">
    <source>
        <dbReference type="SAM" id="Phobius"/>
    </source>
</evidence>
<protein>
    <submittedName>
        <fullName evidence="2">Uncharacterized protein</fullName>
    </submittedName>
</protein>
<feature type="transmembrane region" description="Helical" evidence="1">
    <location>
        <begin position="17"/>
        <end position="39"/>
    </location>
</feature>
<comment type="caution">
    <text evidence="2">The sequence shown here is derived from an EMBL/GenBank/DDBJ whole genome shotgun (WGS) entry which is preliminary data.</text>
</comment>
<keyword evidence="1" id="KW-0472">Membrane</keyword>
<sequence>MSAEAEKSKFVEGAKNFAIGVGVIVLGLYVGVAGLNLVINSAETAVM</sequence>
<evidence type="ECO:0000313" key="2">
    <source>
        <dbReference type="EMBL" id="KKR11894.1"/>
    </source>
</evidence>
<organism evidence="2 3">
    <name type="scientific">Candidatus Woesebacteria bacterium GW2011_GWA1_39_21</name>
    <dbReference type="NCBI Taxonomy" id="1618550"/>
    <lineage>
        <taxon>Bacteria</taxon>
        <taxon>Candidatus Woeseibacteriota</taxon>
    </lineage>
</organism>
<keyword evidence="1" id="KW-0812">Transmembrane</keyword>
<reference evidence="2 3" key="1">
    <citation type="journal article" date="2015" name="Nature">
        <title>rRNA introns, odd ribosomes, and small enigmatic genomes across a large radiation of phyla.</title>
        <authorList>
            <person name="Brown C.T."/>
            <person name="Hug L.A."/>
            <person name="Thomas B.C."/>
            <person name="Sharon I."/>
            <person name="Castelle C.J."/>
            <person name="Singh A."/>
            <person name="Wilkins M.J."/>
            <person name="Williams K.H."/>
            <person name="Banfield J.F."/>
        </authorList>
    </citation>
    <scope>NUCLEOTIDE SEQUENCE [LARGE SCALE GENOMIC DNA]</scope>
</reference>
<dbReference type="STRING" id="1618550.UT39_C0002G0075"/>
<dbReference type="AlphaFoldDB" id="A0A0G0N6S7"/>
<evidence type="ECO:0000313" key="3">
    <source>
        <dbReference type="Proteomes" id="UP000034246"/>
    </source>
</evidence>
<name>A0A0G0N6S7_9BACT</name>
<accession>A0A0G0N6S7</accession>
<dbReference type="EMBL" id="LBWP01000002">
    <property type="protein sequence ID" value="KKR11894.1"/>
    <property type="molecule type" value="Genomic_DNA"/>
</dbReference>
<dbReference type="Proteomes" id="UP000034246">
    <property type="component" value="Unassembled WGS sequence"/>
</dbReference>